<evidence type="ECO:0000313" key="2">
    <source>
        <dbReference type="Proteomes" id="UP001320706"/>
    </source>
</evidence>
<evidence type="ECO:0000313" key="1">
    <source>
        <dbReference type="EMBL" id="KAK8208009.1"/>
    </source>
</evidence>
<keyword evidence="2" id="KW-1185">Reference proteome</keyword>
<organism evidence="1 2">
    <name type="scientific">Zalaria obscura</name>
    <dbReference type="NCBI Taxonomy" id="2024903"/>
    <lineage>
        <taxon>Eukaryota</taxon>
        <taxon>Fungi</taxon>
        <taxon>Dikarya</taxon>
        <taxon>Ascomycota</taxon>
        <taxon>Pezizomycotina</taxon>
        <taxon>Dothideomycetes</taxon>
        <taxon>Dothideomycetidae</taxon>
        <taxon>Dothideales</taxon>
        <taxon>Zalariaceae</taxon>
        <taxon>Zalaria</taxon>
    </lineage>
</organism>
<comment type="caution">
    <text evidence="1">The sequence shown here is derived from an EMBL/GenBank/DDBJ whole genome shotgun (WGS) entry which is preliminary data.</text>
</comment>
<name>A0ACC3SDB0_9PEZI</name>
<gene>
    <name evidence="1" type="primary">SHE9</name>
    <name evidence="1" type="ORF">M8818_004047</name>
</gene>
<dbReference type="Proteomes" id="UP001320706">
    <property type="component" value="Unassembled WGS sequence"/>
</dbReference>
<proteinExistence type="predicted"/>
<dbReference type="EMBL" id="JAMKPW020000019">
    <property type="protein sequence ID" value="KAK8208009.1"/>
    <property type="molecule type" value="Genomic_DNA"/>
</dbReference>
<reference evidence="1" key="1">
    <citation type="submission" date="2024-02" db="EMBL/GenBank/DDBJ databases">
        <title>Metagenome Assembled Genome of Zalaria obscura JY119.</title>
        <authorList>
            <person name="Vighnesh L."/>
            <person name="Jagadeeshwari U."/>
            <person name="Venkata Ramana C."/>
            <person name="Sasikala C."/>
        </authorList>
    </citation>
    <scope>NUCLEOTIDE SEQUENCE</scope>
    <source>
        <strain evidence="1">JY119</strain>
    </source>
</reference>
<protein>
    <submittedName>
        <fullName evidence="1">Sensitivity to high expression protein she9</fullName>
    </submittedName>
</protein>
<accession>A0ACC3SDB0</accession>
<sequence length="547" mass="60169">MRDENVGGDLQNYVLCHKQLAAISTKKCWECRGQLSLARGRRPSGPARPTAPQWQSRTFVHSPRRLDQRPSFPPAERKATEVGQPEEKAVGEKPASALAETEARAPKEKYEGTAIPMGPPEPARAEESTAIPLGAPGVEQEGPISTSPLPEPNATSTSQPERANISTASSSAEKLPSHAELRRWKMSKRMQKTMDDLLAKAMVASQQLNTVTGTDYSGIEALKREIIAQEQLVKRCHATVDEAREAYIKSYNSQLASQKEVVGLLERKHSWSATDLERYMSLIRSEHLNEQAVSAAKEALSQAERDLEDARSMLEKKERKQYHEEQIWSDTIRRNSTWVTFGLMGVNIFLLLANLVVFEPWRRRRIVREVREALDEKSVVAGAGAAHEQTVAVVPALEKPSTQMEEAVDQVVEPAGVAIEELEASPVAKEHGLVEAAGPAVGEEPETVGKLPLAAGEVLPDEATDVNPTTPLGPELIPEPAESAKSLPPFSPETFEAYMEAYKQWFQDLFSERQVSLKKVDVTTIALEGAAAGVALMGFLFVLLRPR</sequence>